<dbReference type="Proteomes" id="UP000292544">
    <property type="component" value="Unassembled WGS sequence"/>
</dbReference>
<keyword evidence="3" id="KW-1185">Reference proteome</keyword>
<feature type="transmembrane region" description="Helical" evidence="1">
    <location>
        <begin position="309"/>
        <end position="333"/>
    </location>
</feature>
<accession>A0ABY1WQC6</accession>
<feature type="transmembrane region" description="Helical" evidence="1">
    <location>
        <begin position="255"/>
        <end position="274"/>
    </location>
</feature>
<feature type="transmembrane region" description="Helical" evidence="1">
    <location>
        <begin position="229"/>
        <end position="249"/>
    </location>
</feature>
<feature type="transmembrane region" description="Helical" evidence="1">
    <location>
        <begin position="16"/>
        <end position="38"/>
    </location>
</feature>
<gene>
    <name evidence="2" type="ORF">EXY25_06585</name>
</gene>
<proteinExistence type="predicted"/>
<feature type="transmembrane region" description="Helical" evidence="1">
    <location>
        <begin position="281"/>
        <end position="303"/>
    </location>
</feature>
<feature type="transmembrane region" description="Helical" evidence="1">
    <location>
        <begin position="104"/>
        <end position="123"/>
    </location>
</feature>
<feature type="transmembrane region" description="Helical" evidence="1">
    <location>
        <begin position="58"/>
        <end position="75"/>
    </location>
</feature>
<comment type="caution">
    <text evidence="2">The sequence shown here is derived from an EMBL/GenBank/DDBJ whole genome shotgun (WGS) entry which is preliminary data.</text>
</comment>
<feature type="transmembrane region" description="Helical" evidence="1">
    <location>
        <begin position="82"/>
        <end position="98"/>
    </location>
</feature>
<feature type="transmembrane region" description="Helical" evidence="1">
    <location>
        <begin position="197"/>
        <end position="217"/>
    </location>
</feature>
<name>A0ABY1WQC6_9GAMM</name>
<evidence type="ECO:0000313" key="2">
    <source>
        <dbReference type="EMBL" id="TAA46919.1"/>
    </source>
</evidence>
<keyword evidence="1" id="KW-1133">Transmembrane helix</keyword>
<protein>
    <submittedName>
        <fullName evidence="2">DUF2955 domain-containing protein</fullName>
    </submittedName>
</protein>
<evidence type="ECO:0000313" key="3">
    <source>
        <dbReference type="Proteomes" id="UP000292544"/>
    </source>
</evidence>
<organism evidence="2 3">
    <name type="scientific">Corallincola spongiicola</name>
    <dbReference type="NCBI Taxonomy" id="2520508"/>
    <lineage>
        <taxon>Bacteria</taxon>
        <taxon>Pseudomonadati</taxon>
        <taxon>Pseudomonadota</taxon>
        <taxon>Gammaproteobacteria</taxon>
        <taxon>Alteromonadales</taxon>
        <taxon>Psychromonadaceae</taxon>
        <taxon>Corallincola</taxon>
    </lineage>
</organism>
<dbReference type="EMBL" id="SHLY01000002">
    <property type="protein sequence ID" value="TAA46919.1"/>
    <property type="molecule type" value="Genomic_DNA"/>
</dbReference>
<sequence length="350" mass="36866">MTPTITDPQQRRMLRFAIGTTLAMVFACISGLPVGYLIPVLTVSLLGNTQPNPGFKGGGKLIILIAGSALLGLLFSAATLRYPIVCMLLVILFLFRIFKGAAKGTPAIVSVMLLLAFTMIPVVSLTHQALSLTVAGGLATAGLFAVLFLWFSHWLIPDLDVTTGVPDKQQATTVSDSDAIHSAWISTVVVTPAVVSFFYFGLTEDLITLVFICLLALTPDLQKSSKGATALLLANIAGGLVALVLFRLLVAVPELSALLLLILLTALLFSQRIFSDRPVAPLYASAFSTVLLLIGSTTGNFGGDADAKFYARIIGIGLAAAYVIFAFIVVAIYSRRSRATVIAGGTSASN</sequence>
<keyword evidence="1" id="KW-0472">Membrane</keyword>
<dbReference type="InterPro" id="IPR022604">
    <property type="entry name" value="DUF2955"/>
</dbReference>
<keyword evidence="1" id="KW-0812">Transmembrane</keyword>
<evidence type="ECO:0000256" key="1">
    <source>
        <dbReference type="SAM" id="Phobius"/>
    </source>
</evidence>
<reference evidence="3" key="1">
    <citation type="submission" date="2019-02" db="EMBL/GenBank/DDBJ databases">
        <title>Draft genome sequence of Muricauda sp. 176CP4-71.</title>
        <authorList>
            <person name="Park J.-S."/>
        </authorList>
    </citation>
    <scope>NUCLEOTIDE SEQUENCE [LARGE SCALE GENOMIC DNA]</scope>
    <source>
        <strain evidence="3">176GS2-150</strain>
    </source>
</reference>
<dbReference type="RefSeq" id="WP_130566177.1">
    <property type="nucleotide sequence ID" value="NZ_SHLY01000002.1"/>
</dbReference>
<dbReference type="Pfam" id="PF11168">
    <property type="entry name" value="DUF2955"/>
    <property type="match status" value="1"/>
</dbReference>
<feature type="transmembrane region" description="Helical" evidence="1">
    <location>
        <begin position="130"/>
        <end position="151"/>
    </location>
</feature>